<dbReference type="Proteomes" id="UP000342300">
    <property type="component" value="Unassembled WGS sequence"/>
</dbReference>
<dbReference type="AlphaFoldDB" id="A0A6A7RXH5"/>
<evidence type="ECO:0000313" key="2">
    <source>
        <dbReference type="Proteomes" id="UP000342300"/>
    </source>
</evidence>
<dbReference type="EMBL" id="PDHS01000459">
    <property type="protein sequence ID" value="MQM32181.1"/>
    <property type="molecule type" value="Genomic_DNA"/>
</dbReference>
<evidence type="ECO:0000313" key="1">
    <source>
        <dbReference type="EMBL" id="MQM32181.1"/>
    </source>
</evidence>
<gene>
    <name evidence="1" type="ORF">CRU78_17405</name>
</gene>
<reference evidence="1 2" key="1">
    <citation type="submission" date="2017-09" db="EMBL/GenBank/DDBJ databases">
        <title>Metagenomic Analysis Reveals Denitrifying Candidatus Accumulibacter and Flanking Population as a Source of N2O.</title>
        <authorList>
            <person name="Gao H."/>
            <person name="Mao Y."/>
            <person name="Zhao X."/>
            <person name="Liu W.-T."/>
            <person name="Zhang T."/>
            <person name="Wells G."/>
        </authorList>
    </citation>
    <scope>NUCLEOTIDE SEQUENCE [LARGE SCALE GENOMIC DNA]</scope>
    <source>
        <strain evidence="1">CANDO_2_IC</strain>
    </source>
</reference>
<protein>
    <submittedName>
        <fullName evidence="1">Uncharacterized protein</fullName>
    </submittedName>
</protein>
<comment type="caution">
    <text evidence="1">The sequence shown here is derived from an EMBL/GenBank/DDBJ whole genome shotgun (WGS) entry which is preliminary data.</text>
</comment>
<name>A0A6A7RXH5_9PROT</name>
<sequence length="79" mass="8202">MAGVGGRVISSGQDGGTEMAWPLMVNQRPATWLAKLGLLADKVTLTRPAAGNRKRNVPVLIYVTARGLAGLAAARVMTG</sequence>
<proteinExistence type="predicted"/>
<organism evidence="1 2">
    <name type="scientific">Candidatus Accumulibacter phosphatis</name>
    <dbReference type="NCBI Taxonomy" id="327160"/>
    <lineage>
        <taxon>Bacteria</taxon>
        <taxon>Pseudomonadati</taxon>
        <taxon>Pseudomonadota</taxon>
        <taxon>Betaproteobacteria</taxon>
        <taxon>Candidatus Accumulibacter</taxon>
    </lineage>
</organism>
<accession>A0A6A7RXH5</accession>